<keyword evidence="2" id="KW-0812">Transmembrane</keyword>
<evidence type="ECO:0000256" key="1">
    <source>
        <dbReference type="SAM" id="MobiDB-lite"/>
    </source>
</evidence>
<proteinExistence type="predicted"/>
<keyword evidence="2" id="KW-1133">Transmembrane helix</keyword>
<evidence type="ECO:0000313" key="4">
    <source>
        <dbReference type="Proteomes" id="UP000566819"/>
    </source>
</evidence>
<feature type="compositionally biased region" description="Basic and acidic residues" evidence="1">
    <location>
        <begin position="64"/>
        <end position="76"/>
    </location>
</feature>
<accession>A0A8H4W0N1</accession>
<organism evidence="3 4">
    <name type="scientific">Cudoniella acicularis</name>
    <dbReference type="NCBI Taxonomy" id="354080"/>
    <lineage>
        <taxon>Eukaryota</taxon>
        <taxon>Fungi</taxon>
        <taxon>Dikarya</taxon>
        <taxon>Ascomycota</taxon>
        <taxon>Pezizomycotina</taxon>
        <taxon>Leotiomycetes</taxon>
        <taxon>Helotiales</taxon>
        <taxon>Tricladiaceae</taxon>
        <taxon>Cudoniella</taxon>
    </lineage>
</organism>
<sequence>MTKAGEGSRASKFRLLKLFIKEGKELNSGEMRISLGYVVYLLGTITTYMYNNIFAKEKERMEQKEEEWKKWPEQQKKWQKRQALKNGRGDNEEERGV</sequence>
<gene>
    <name evidence="3" type="ORF">G7Y89_g8890</name>
</gene>
<keyword evidence="2" id="KW-0472">Membrane</keyword>
<feature type="region of interest" description="Disordered" evidence="1">
    <location>
        <begin position="64"/>
        <end position="97"/>
    </location>
</feature>
<keyword evidence="4" id="KW-1185">Reference proteome</keyword>
<reference evidence="3 4" key="1">
    <citation type="submission" date="2020-03" db="EMBL/GenBank/DDBJ databases">
        <title>Draft Genome Sequence of Cudoniella acicularis.</title>
        <authorList>
            <person name="Buettner E."/>
            <person name="Kellner H."/>
        </authorList>
    </citation>
    <scope>NUCLEOTIDE SEQUENCE [LARGE SCALE GENOMIC DNA]</scope>
    <source>
        <strain evidence="3 4">DSM 108380</strain>
    </source>
</reference>
<feature type="compositionally biased region" description="Basic and acidic residues" evidence="1">
    <location>
        <begin position="87"/>
        <end position="97"/>
    </location>
</feature>
<comment type="caution">
    <text evidence="3">The sequence shown here is derived from an EMBL/GenBank/DDBJ whole genome shotgun (WGS) entry which is preliminary data.</text>
</comment>
<protein>
    <submittedName>
        <fullName evidence="3">Uncharacterized protein</fullName>
    </submittedName>
</protein>
<dbReference type="EMBL" id="JAAMPI010000700">
    <property type="protein sequence ID" value="KAF4629262.1"/>
    <property type="molecule type" value="Genomic_DNA"/>
</dbReference>
<evidence type="ECO:0000256" key="2">
    <source>
        <dbReference type="SAM" id="Phobius"/>
    </source>
</evidence>
<name>A0A8H4W0N1_9HELO</name>
<dbReference type="AlphaFoldDB" id="A0A8H4W0N1"/>
<dbReference type="Proteomes" id="UP000566819">
    <property type="component" value="Unassembled WGS sequence"/>
</dbReference>
<feature type="transmembrane region" description="Helical" evidence="2">
    <location>
        <begin position="35"/>
        <end position="54"/>
    </location>
</feature>
<evidence type="ECO:0000313" key="3">
    <source>
        <dbReference type="EMBL" id="KAF4629262.1"/>
    </source>
</evidence>